<dbReference type="Pfam" id="PF01471">
    <property type="entry name" value="PG_binding_1"/>
    <property type="match status" value="5"/>
</dbReference>
<dbReference type="PANTHER" id="PTHR41533">
    <property type="entry name" value="L,D-TRANSPEPTIDASE HI_1667-RELATED"/>
    <property type="match status" value="1"/>
</dbReference>
<proteinExistence type="predicted"/>
<dbReference type="PANTHER" id="PTHR41533:SF1">
    <property type="entry name" value="L,D-TRANSPEPTIDASE YCBB-RELATED"/>
    <property type="match status" value="1"/>
</dbReference>
<feature type="domain" description="Peptidoglycan binding-like" evidence="2">
    <location>
        <begin position="144"/>
        <end position="199"/>
    </location>
</feature>
<dbReference type="InterPro" id="IPR052905">
    <property type="entry name" value="LD-transpeptidase_YkuD-like"/>
</dbReference>
<gene>
    <name evidence="3" type="ORF">WMG39_12730</name>
</gene>
<evidence type="ECO:0000313" key="3">
    <source>
        <dbReference type="EMBL" id="MEK0185701.1"/>
    </source>
</evidence>
<reference evidence="3 4" key="1">
    <citation type="journal article" date="2020" name="Harmful Algae">
        <title>Molecular and morphological characterization of a novel dihydroanatoxin-a producing Microcoleus species (cyanobacteria) from the Russian River, California, USA.</title>
        <authorList>
            <person name="Conklin K.Y."/>
            <person name="Stancheva R."/>
            <person name="Otten T.G."/>
            <person name="Fadness R."/>
            <person name="Boyer G.L."/>
            <person name="Read B."/>
            <person name="Zhang X."/>
            <person name="Sheath R.G."/>
        </authorList>
    </citation>
    <scope>NUCLEOTIDE SEQUENCE [LARGE SCALE GENOMIC DNA]</scope>
    <source>
        <strain evidence="3 4">PTRS2</strain>
    </source>
</reference>
<sequence>MESLAYLELALADEAPTESPILEGIKWKHLSSHTYFRLLSLALILSVVSAASSAFAQINPGNPNVRSVQDRLRQLGYFNRSSTGQLGPLTQKALTNFQRDYQLSLTGRPDRDTVSALNSLGVKTQAYRTVDTNNYRELRFGDKGEDVLVLQRQLQQLGYFTTNPTGTFGRITQEAVTSFQQINRLSVTGVADSQTLALLLGPSQPQPTTPIPGVISGNGGCRGLRFGDRGATVDLIQRQLKDLGYFKGPVDGKFRERTLYAVTRFQQDNFLVTDGCADTATLIAIDTRRAEFQATFFPRQSKQPNFVVDFLKFGDTGRQVEQLQQRLQVLRYYAGPIHGLFDRATEAALIRFQTANRLSGTGKVDRQTQGALQQSQNQTAQTVPPRGVSLPQVDRASTVPISISSRSSIYQLQRRLRDLSFYNGPISGVLDAPTQAALDQAQRSYRVSSDDLLTKTF</sequence>
<feature type="compositionally biased region" description="Polar residues" evidence="1">
    <location>
        <begin position="367"/>
        <end position="382"/>
    </location>
</feature>
<feature type="domain" description="Peptidoglycan binding-like" evidence="2">
    <location>
        <begin position="62"/>
        <end position="117"/>
    </location>
</feature>
<feature type="domain" description="Peptidoglycan binding-like" evidence="2">
    <location>
        <begin position="406"/>
        <end position="447"/>
    </location>
</feature>
<protein>
    <submittedName>
        <fullName evidence="3">Peptidoglycan-binding protein</fullName>
    </submittedName>
</protein>
<dbReference type="RefSeq" id="WP_340523185.1">
    <property type="nucleotide sequence ID" value="NZ_JBBLXS010000142.1"/>
</dbReference>
<evidence type="ECO:0000259" key="2">
    <source>
        <dbReference type="Pfam" id="PF01471"/>
    </source>
</evidence>
<dbReference type="InterPro" id="IPR036365">
    <property type="entry name" value="PGBD-like_sf"/>
</dbReference>
<feature type="domain" description="Peptidoglycan binding-like" evidence="2">
    <location>
        <begin position="229"/>
        <end position="284"/>
    </location>
</feature>
<dbReference type="EMBL" id="JBBLXS010000142">
    <property type="protein sequence ID" value="MEK0185701.1"/>
    <property type="molecule type" value="Genomic_DNA"/>
</dbReference>
<keyword evidence="4" id="KW-1185">Reference proteome</keyword>
<comment type="caution">
    <text evidence="3">The sequence shown here is derived from an EMBL/GenBank/DDBJ whole genome shotgun (WGS) entry which is preliminary data.</text>
</comment>
<name>A0ABU8YN57_9CYAN</name>
<dbReference type="Proteomes" id="UP001384579">
    <property type="component" value="Unassembled WGS sequence"/>
</dbReference>
<accession>A0ABU8YN57</accession>
<evidence type="ECO:0000313" key="4">
    <source>
        <dbReference type="Proteomes" id="UP001384579"/>
    </source>
</evidence>
<organism evidence="3 4">
    <name type="scientific">Microcoleus anatoxicus PTRS2</name>
    <dbReference type="NCBI Taxonomy" id="2705321"/>
    <lineage>
        <taxon>Bacteria</taxon>
        <taxon>Bacillati</taxon>
        <taxon>Cyanobacteriota</taxon>
        <taxon>Cyanophyceae</taxon>
        <taxon>Oscillatoriophycideae</taxon>
        <taxon>Oscillatoriales</taxon>
        <taxon>Microcoleaceae</taxon>
        <taxon>Microcoleus</taxon>
        <taxon>Microcoleus anatoxicus</taxon>
    </lineage>
</organism>
<dbReference type="InterPro" id="IPR036366">
    <property type="entry name" value="PGBDSf"/>
</dbReference>
<feature type="domain" description="Peptidoglycan binding-like" evidence="2">
    <location>
        <begin position="317"/>
        <end position="372"/>
    </location>
</feature>
<dbReference type="Gene3D" id="1.10.101.10">
    <property type="entry name" value="PGBD-like superfamily/PGBD"/>
    <property type="match status" value="5"/>
</dbReference>
<evidence type="ECO:0000256" key="1">
    <source>
        <dbReference type="SAM" id="MobiDB-lite"/>
    </source>
</evidence>
<dbReference type="SUPFAM" id="SSF47090">
    <property type="entry name" value="PGBD-like"/>
    <property type="match status" value="5"/>
</dbReference>
<feature type="region of interest" description="Disordered" evidence="1">
    <location>
        <begin position="361"/>
        <end position="390"/>
    </location>
</feature>
<dbReference type="InterPro" id="IPR002477">
    <property type="entry name" value="Peptidoglycan-bd-like"/>
</dbReference>